<evidence type="ECO:0000256" key="4">
    <source>
        <dbReference type="ARBA" id="ARBA00022692"/>
    </source>
</evidence>
<dbReference type="InterPro" id="IPR002524">
    <property type="entry name" value="Cation_efflux"/>
</dbReference>
<keyword evidence="3" id="KW-0813">Transport</keyword>
<evidence type="ECO:0000259" key="10">
    <source>
        <dbReference type="Pfam" id="PF01545"/>
    </source>
</evidence>
<dbReference type="RefSeq" id="WP_107974414.1">
    <property type="nucleotide sequence ID" value="NZ_BMEZ01000001.1"/>
</dbReference>
<keyword evidence="8 9" id="KW-0472">Membrane</keyword>
<feature type="transmembrane region" description="Helical" evidence="9">
    <location>
        <begin position="155"/>
        <end position="178"/>
    </location>
</feature>
<keyword evidence="5" id="KW-0864">Zinc transport</keyword>
<reference evidence="12 13" key="1">
    <citation type="submission" date="2018-04" db="EMBL/GenBank/DDBJ databases">
        <title>Genomic Encyclopedia of Archaeal and Bacterial Type Strains, Phase II (KMG-II): from individual species to whole genera.</title>
        <authorList>
            <person name="Goeker M."/>
        </authorList>
    </citation>
    <scope>NUCLEOTIDE SEQUENCE [LARGE SCALE GENOMIC DNA]</scope>
    <source>
        <strain evidence="12 13">DSM 29329</strain>
    </source>
</reference>
<dbReference type="EMBL" id="QBKN01000001">
    <property type="protein sequence ID" value="PTX53053.1"/>
    <property type="molecule type" value="Genomic_DNA"/>
</dbReference>
<dbReference type="InterPro" id="IPR027469">
    <property type="entry name" value="Cation_efflux_TMD_sf"/>
</dbReference>
<evidence type="ECO:0000256" key="2">
    <source>
        <dbReference type="ARBA" id="ARBA00008873"/>
    </source>
</evidence>
<keyword evidence="4 9" id="KW-0812">Transmembrane</keyword>
<dbReference type="GO" id="GO:0005385">
    <property type="term" value="F:zinc ion transmembrane transporter activity"/>
    <property type="evidence" value="ECO:0007669"/>
    <property type="project" value="TreeGrafter"/>
</dbReference>
<dbReference type="GO" id="GO:0005886">
    <property type="term" value="C:plasma membrane"/>
    <property type="evidence" value="ECO:0007669"/>
    <property type="project" value="TreeGrafter"/>
</dbReference>
<name>A0A2T6BAH7_9RHOB</name>
<accession>A0A2T6BAH7</accession>
<evidence type="ECO:0000313" key="12">
    <source>
        <dbReference type="EMBL" id="PTX53053.1"/>
    </source>
</evidence>
<feature type="transmembrane region" description="Helical" evidence="9">
    <location>
        <begin position="118"/>
        <end position="143"/>
    </location>
</feature>
<dbReference type="Gene3D" id="3.30.70.1350">
    <property type="entry name" value="Cation efflux protein, cytoplasmic domain"/>
    <property type="match status" value="1"/>
</dbReference>
<sequence>MPHGHHHHHHHDAEGGDGKLAAAVGVNMLLTVAQVIGGIVSGSLAMIADALHNFSDAASLVIAAAARRIARRPADDDMTFGYARAELVAALINLTTLIVIGLYLLYEAVFRLIEPEPVTGWLIIVIAAVALAVDLATAALTWAMSKDSVNIRAAFLHNLADAMGSLAVIVAGLLIMWFDWMWVDPVATLGIAGYILWMAFTEIGGVIRILMLGSPPDLAPDHVIATAEAVPGVKGMHHAHLWQLDEHRRMLEAHIVIAAGEWGEADAIKQAVKAEIEGVHGIGHVTLEMECAGHECPHARAVGH</sequence>
<keyword evidence="6 9" id="KW-1133">Transmembrane helix</keyword>
<comment type="subcellular location">
    <subcellularLocation>
        <location evidence="1">Membrane</location>
        <topology evidence="1">Multi-pass membrane protein</topology>
    </subcellularLocation>
</comment>
<evidence type="ECO:0000256" key="1">
    <source>
        <dbReference type="ARBA" id="ARBA00004141"/>
    </source>
</evidence>
<dbReference type="InterPro" id="IPR027470">
    <property type="entry name" value="Cation_efflux_CTD"/>
</dbReference>
<dbReference type="InterPro" id="IPR050681">
    <property type="entry name" value="CDF/SLC30A"/>
</dbReference>
<keyword evidence="5" id="KW-0862">Zinc</keyword>
<evidence type="ECO:0000256" key="8">
    <source>
        <dbReference type="ARBA" id="ARBA00023136"/>
    </source>
</evidence>
<dbReference type="Pfam" id="PF01545">
    <property type="entry name" value="Cation_efflux"/>
    <property type="match status" value="1"/>
</dbReference>
<evidence type="ECO:0000259" key="11">
    <source>
        <dbReference type="Pfam" id="PF16916"/>
    </source>
</evidence>
<dbReference type="NCBIfam" id="TIGR01297">
    <property type="entry name" value="CDF"/>
    <property type="match status" value="1"/>
</dbReference>
<dbReference type="SUPFAM" id="SSF160240">
    <property type="entry name" value="Cation efflux protein cytoplasmic domain-like"/>
    <property type="match status" value="1"/>
</dbReference>
<gene>
    <name evidence="12" type="ORF">C8N44_101344</name>
</gene>
<comment type="similarity">
    <text evidence="2">Belongs to the cation diffusion facilitator (CDF) transporter (TC 2.A.4) family. SLC30A subfamily.</text>
</comment>
<proteinExistence type="inferred from homology"/>
<feature type="transmembrane region" description="Helical" evidence="9">
    <location>
        <begin position="190"/>
        <end position="210"/>
    </location>
</feature>
<evidence type="ECO:0000313" key="13">
    <source>
        <dbReference type="Proteomes" id="UP000244069"/>
    </source>
</evidence>
<comment type="caution">
    <text evidence="12">The sequence shown here is derived from an EMBL/GenBank/DDBJ whole genome shotgun (WGS) entry which is preliminary data.</text>
</comment>
<protein>
    <submittedName>
        <fullName evidence="12">Cobalt-zinc-cadmium efflux system protein</fullName>
    </submittedName>
</protein>
<organism evidence="12 13">
    <name type="scientific">Allosediminivita pacifica</name>
    <dbReference type="NCBI Taxonomy" id="1267769"/>
    <lineage>
        <taxon>Bacteria</taxon>
        <taxon>Pseudomonadati</taxon>
        <taxon>Pseudomonadota</taxon>
        <taxon>Alphaproteobacteria</taxon>
        <taxon>Rhodobacterales</taxon>
        <taxon>Paracoccaceae</taxon>
        <taxon>Allosediminivita</taxon>
    </lineage>
</organism>
<dbReference type="PANTHER" id="PTHR11562">
    <property type="entry name" value="CATION EFFLUX PROTEIN/ ZINC TRANSPORTER"/>
    <property type="match status" value="1"/>
</dbReference>
<keyword evidence="13" id="KW-1185">Reference proteome</keyword>
<dbReference type="AlphaFoldDB" id="A0A2T6BAH7"/>
<evidence type="ECO:0000256" key="9">
    <source>
        <dbReference type="SAM" id="Phobius"/>
    </source>
</evidence>
<evidence type="ECO:0000256" key="3">
    <source>
        <dbReference type="ARBA" id="ARBA00022448"/>
    </source>
</evidence>
<dbReference type="Pfam" id="PF16916">
    <property type="entry name" value="ZT_dimer"/>
    <property type="match status" value="1"/>
</dbReference>
<dbReference type="InterPro" id="IPR036837">
    <property type="entry name" value="Cation_efflux_CTD_sf"/>
</dbReference>
<keyword evidence="7" id="KW-0406">Ion transport</keyword>
<evidence type="ECO:0000256" key="6">
    <source>
        <dbReference type="ARBA" id="ARBA00022989"/>
    </source>
</evidence>
<dbReference type="Gene3D" id="1.20.1510.10">
    <property type="entry name" value="Cation efflux protein transmembrane domain"/>
    <property type="match status" value="1"/>
</dbReference>
<dbReference type="SUPFAM" id="SSF161111">
    <property type="entry name" value="Cation efflux protein transmembrane domain-like"/>
    <property type="match status" value="1"/>
</dbReference>
<feature type="domain" description="Cation efflux protein transmembrane" evidence="10">
    <location>
        <begin position="21"/>
        <end position="211"/>
    </location>
</feature>
<feature type="transmembrane region" description="Helical" evidence="9">
    <location>
        <begin position="87"/>
        <end position="106"/>
    </location>
</feature>
<dbReference type="Proteomes" id="UP000244069">
    <property type="component" value="Unassembled WGS sequence"/>
</dbReference>
<feature type="domain" description="Cation efflux protein cytoplasmic" evidence="11">
    <location>
        <begin position="216"/>
        <end position="290"/>
    </location>
</feature>
<dbReference type="InterPro" id="IPR058533">
    <property type="entry name" value="Cation_efflux_TM"/>
</dbReference>
<dbReference type="PANTHER" id="PTHR11562:SF17">
    <property type="entry name" value="RE54080P-RELATED"/>
    <property type="match status" value="1"/>
</dbReference>
<dbReference type="OrthoDB" id="9809646at2"/>
<evidence type="ECO:0000256" key="5">
    <source>
        <dbReference type="ARBA" id="ARBA00022906"/>
    </source>
</evidence>
<evidence type="ECO:0000256" key="7">
    <source>
        <dbReference type="ARBA" id="ARBA00023065"/>
    </source>
</evidence>
<feature type="transmembrane region" description="Helical" evidence="9">
    <location>
        <begin position="20"/>
        <end position="40"/>
    </location>
</feature>